<dbReference type="EMBL" id="MU128994">
    <property type="protein sequence ID" value="KAF9511875.1"/>
    <property type="molecule type" value="Genomic_DNA"/>
</dbReference>
<dbReference type="AlphaFoldDB" id="A0A9P6AUX1"/>
<gene>
    <name evidence="1" type="ORF">BS47DRAFT_1363518</name>
</gene>
<dbReference type="Proteomes" id="UP000886523">
    <property type="component" value="Unassembled WGS sequence"/>
</dbReference>
<evidence type="ECO:0000313" key="2">
    <source>
        <dbReference type="Proteomes" id="UP000886523"/>
    </source>
</evidence>
<protein>
    <submittedName>
        <fullName evidence="1">Uncharacterized protein</fullName>
    </submittedName>
</protein>
<evidence type="ECO:0000313" key="1">
    <source>
        <dbReference type="EMBL" id="KAF9511875.1"/>
    </source>
</evidence>
<name>A0A9P6AUX1_9AGAM</name>
<proteinExistence type="predicted"/>
<comment type="caution">
    <text evidence="1">The sequence shown here is derived from an EMBL/GenBank/DDBJ whole genome shotgun (WGS) entry which is preliminary data.</text>
</comment>
<reference evidence="1" key="1">
    <citation type="journal article" date="2020" name="Nat. Commun.">
        <title>Large-scale genome sequencing of mycorrhizal fungi provides insights into the early evolution of symbiotic traits.</title>
        <authorList>
            <person name="Miyauchi S."/>
            <person name="Kiss E."/>
            <person name="Kuo A."/>
            <person name="Drula E."/>
            <person name="Kohler A."/>
            <person name="Sanchez-Garcia M."/>
            <person name="Morin E."/>
            <person name="Andreopoulos B."/>
            <person name="Barry K.W."/>
            <person name="Bonito G."/>
            <person name="Buee M."/>
            <person name="Carver A."/>
            <person name="Chen C."/>
            <person name="Cichocki N."/>
            <person name="Clum A."/>
            <person name="Culley D."/>
            <person name="Crous P.W."/>
            <person name="Fauchery L."/>
            <person name="Girlanda M."/>
            <person name="Hayes R.D."/>
            <person name="Keri Z."/>
            <person name="LaButti K."/>
            <person name="Lipzen A."/>
            <person name="Lombard V."/>
            <person name="Magnuson J."/>
            <person name="Maillard F."/>
            <person name="Murat C."/>
            <person name="Nolan M."/>
            <person name="Ohm R.A."/>
            <person name="Pangilinan J."/>
            <person name="Pereira M.F."/>
            <person name="Perotto S."/>
            <person name="Peter M."/>
            <person name="Pfister S."/>
            <person name="Riley R."/>
            <person name="Sitrit Y."/>
            <person name="Stielow J.B."/>
            <person name="Szollosi G."/>
            <person name="Zifcakova L."/>
            <person name="Stursova M."/>
            <person name="Spatafora J.W."/>
            <person name="Tedersoo L."/>
            <person name="Vaario L.M."/>
            <person name="Yamada A."/>
            <person name="Yan M."/>
            <person name="Wang P."/>
            <person name="Xu J."/>
            <person name="Bruns T."/>
            <person name="Baldrian P."/>
            <person name="Vilgalys R."/>
            <person name="Dunand C."/>
            <person name="Henrissat B."/>
            <person name="Grigoriev I.V."/>
            <person name="Hibbett D."/>
            <person name="Nagy L.G."/>
            <person name="Martin F.M."/>
        </authorList>
    </citation>
    <scope>NUCLEOTIDE SEQUENCE</scope>
    <source>
        <strain evidence="1">UP504</strain>
    </source>
</reference>
<organism evidence="1 2">
    <name type="scientific">Hydnum rufescens UP504</name>
    <dbReference type="NCBI Taxonomy" id="1448309"/>
    <lineage>
        <taxon>Eukaryota</taxon>
        <taxon>Fungi</taxon>
        <taxon>Dikarya</taxon>
        <taxon>Basidiomycota</taxon>
        <taxon>Agaricomycotina</taxon>
        <taxon>Agaricomycetes</taxon>
        <taxon>Cantharellales</taxon>
        <taxon>Hydnaceae</taxon>
        <taxon>Hydnum</taxon>
    </lineage>
</organism>
<sequence length="114" mass="12768">MCHLRGAAGARPLVAMACGRAGRCGGCACGLVNGGENSPERYEWLMEKREQSRNGKSRQSDFETPLMEGMRYHGRREAHYNNEALCEEARACKGFMQRRSSRNGWKRIKVDTGA</sequence>
<keyword evidence="2" id="KW-1185">Reference proteome</keyword>
<accession>A0A9P6AUX1</accession>